<protein>
    <submittedName>
        <fullName evidence="1">DUF2797 domain-containing protein</fullName>
    </submittedName>
</protein>
<dbReference type="Pfam" id="PF10977">
    <property type="entry name" value="DUF2797"/>
    <property type="match status" value="1"/>
</dbReference>
<evidence type="ECO:0000313" key="1">
    <source>
        <dbReference type="EMBL" id="MBE2997210.1"/>
    </source>
</evidence>
<evidence type="ECO:0000313" key="2">
    <source>
        <dbReference type="Proteomes" id="UP000806528"/>
    </source>
</evidence>
<comment type="caution">
    <text evidence="1">The sequence shown here is derived from an EMBL/GenBank/DDBJ whole genome shotgun (WGS) entry which is preliminary data.</text>
</comment>
<dbReference type="Proteomes" id="UP000806528">
    <property type="component" value="Unassembled WGS sequence"/>
</dbReference>
<name>A0ABR9P062_9ACTN</name>
<dbReference type="InterPro" id="IPR021246">
    <property type="entry name" value="DUF2797"/>
</dbReference>
<keyword evidence="2" id="KW-1185">Reference proteome</keyword>
<proteinExistence type="predicted"/>
<sequence>MNLDAPVTLLGLDWSEPDVPRLRITGPGEEAGSRLVPLLGEHTFQVEDERKHCVGWFDLTGPQATHRVCERAQTLERGRQCSRCQYSEGFLAAHQAHSDPAALPENIREYLQQPHWLYLDIFADGTAKVGTAAESRRRSRLAEQGPAAALYVARTDDGIAVRALETAVSERFHLTQQVRSTRKVRGLQNKIDPTALTEELGALSAQVTSYLADITADRSAAQVFSDPEAWVRPACAGTVLEAAPVLAYPDQLTTGSHRIHIHGASGPVALLSTDPTPGAARYCADLSTLVGRRLHPASETAPTVSPTLF</sequence>
<dbReference type="RefSeq" id="WP_193119872.1">
    <property type="nucleotide sequence ID" value="NZ_JADBGI010000001.1"/>
</dbReference>
<accession>A0ABR9P062</accession>
<organism evidence="1 2">
    <name type="scientific">Nocardiopsis coralli</name>
    <dbReference type="NCBI Taxonomy" id="2772213"/>
    <lineage>
        <taxon>Bacteria</taxon>
        <taxon>Bacillati</taxon>
        <taxon>Actinomycetota</taxon>
        <taxon>Actinomycetes</taxon>
        <taxon>Streptosporangiales</taxon>
        <taxon>Nocardiopsidaceae</taxon>
        <taxon>Nocardiopsis</taxon>
    </lineage>
</organism>
<reference evidence="1 2" key="1">
    <citation type="submission" date="2020-09" db="EMBL/GenBank/DDBJ databases">
        <title>Diversity and distribution of actinomycetes associated with coral in the coast of Hainan.</title>
        <authorList>
            <person name="Li F."/>
        </authorList>
    </citation>
    <scope>NUCLEOTIDE SEQUENCE [LARGE SCALE GENOMIC DNA]</scope>
    <source>
        <strain evidence="1 2">HNM0947</strain>
    </source>
</reference>
<gene>
    <name evidence="1" type="ORF">IDM40_00625</name>
</gene>
<dbReference type="EMBL" id="JADBGI010000001">
    <property type="protein sequence ID" value="MBE2997210.1"/>
    <property type="molecule type" value="Genomic_DNA"/>
</dbReference>